<accession>A0A0A3I6U6</accession>
<dbReference type="eggNOG" id="ENOG5033YSB">
    <property type="taxonomic scope" value="Bacteria"/>
</dbReference>
<organism evidence="2 3">
    <name type="scientific">Ureibacillus manganicus DSM 26584</name>
    <dbReference type="NCBI Taxonomy" id="1384049"/>
    <lineage>
        <taxon>Bacteria</taxon>
        <taxon>Bacillati</taxon>
        <taxon>Bacillota</taxon>
        <taxon>Bacilli</taxon>
        <taxon>Bacillales</taxon>
        <taxon>Caryophanaceae</taxon>
        <taxon>Ureibacillus</taxon>
    </lineage>
</organism>
<proteinExistence type="predicted"/>
<dbReference type="OrthoDB" id="2739296at2"/>
<evidence type="ECO:0000313" key="2">
    <source>
        <dbReference type="EMBL" id="KGR79240.1"/>
    </source>
</evidence>
<keyword evidence="3" id="KW-1185">Reference proteome</keyword>
<dbReference type="AlphaFoldDB" id="A0A0A3I6U6"/>
<sequence length="166" mass="19384">MKYKLSIKIACYLMLGMLAIGLYSYSQKNPAVLLRTEISPIDEETFMQLGSYEKNKSKDQNNYQEVSFSLKVNYPNEIENLEVRIPQYFSELFGNDIYLGAKYKESNNKEKYQFIHEAEILLYTGNVTNEEIRNILDEGIVNLSWVYEGENIQQKYNIGDSVIFIK</sequence>
<evidence type="ECO:0000256" key="1">
    <source>
        <dbReference type="SAM" id="Phobius"/>
    </source>
</evidence>
<gene>
    <name evidence="2" type="ORF">CD29_07820</name>
</gene>
<evidence type="ECO:0000313" key="3">
    <source>
        <dbReference type="Proteomes" id="UP000030416"/>
    </source>
</evidence>
<dbReference type="EMBL" id="JPVN01000007">
    <property type="protein sequence ID" value="KGR79240.1"/>
    <property type="molecule type" value="Genomic_DNA"/>
</dbReference>
<keyword evidence="1" id="KW-0472">Membrane</keyword>
<name>A0A0A3I6U6_9BACL</name>
<keyword evidence="1" id="KW-0812">Transmembrane</keyword>
<dbReference type="Proteomes" id="UP000030416">
    <property type="component" value="Unassembled WGS sequence"/>
</dbReference>
<protein>
    <submittedName>
        <fullName evidence="2">Uncharacterized protein</fullName>
    </submittedName>
</protein>
<reference evidence="2 3" key="1">
    <citation type="submission" date="2014-02" db="EMBL/GenBank/DDBJ databases">
        <title>Draft genome sequence of Lysinibacillus manganicus DSM 26584T.</title>
        <authorList>
            <person name="Zhang F."/>
            <person name="Wang G."/>
            <person name="Zhang L."/>
        </authorList>
    </citation>
    <scope>NUCLEOTIDE SEQUENCE [LARGE SCALE GENOMIC DNA]</scope>
    <source>
        <strain evidence="2 3">DSM 26584</strain>
    </source>
</reference>
<feature type="transmembrane region" description="Helical" evidence="1">
    <location>
        <begin position="7"/>
        <end position="25"/>
    </location>
</feature>
<keyword evidence="1" id="KW-1133">Transmembrane helix</keyword>
<comment type="caution">
    <text evidence="2">The sequence shown here is derived from an EMBL/GenBank/DDBJ whole genome shotgun (WGS) entry which is preliminary data.</text>
</comment>